<dbReference type="EMBL" id="DS114287">
    <property type="protein sequence ID" value="EAX88621.1"/>
    <property type="molecule type" value="Genomic_DNA"/>
</dbReference>
<dbReference type="VEuPathDB" id="TrichDB:TVAG_167680"/>
<protein>
    <submittedName>
        <fullName evidence="1">Uncharacterized protein</fullName>
    </submittedName>
</protein>
<reference evidence="1" key="2">
    <citation type="journal article" date="2007" name="Science">
        <title>Draft genome sequence of the sexually transmitted pathogen Trichomonas vaginalis.</title>
        <authorList>
            <person name="Carlton J.M."/>
            <person name="Hirt R.P."/>
            <person name="Silva J.C."/>
            <person name="Delcher A.L."/>
            <person name="Schatz M."/>
            <person name="Zhao Q."/>
            <person name="Wortman J.R."/>
            <person name="Bidwell S.L."/>
            <person name="Alsmark U.C.M."/>
            <person name="Besteiro S."/>
            <person name="Sicheritz-Ponten T."/>
            <person name="Noel C.J."/>
            <person name="Dacks J.B."/>
            <person name="Foster P.G."/>
            <person name="Simillion C."/>
            <person name="Van de Peer Y."/>
            <person name="Miranda-Saavedra D."/>
            <person name="Barton G.J."/>
            <person name="Westrop G.D."/>
            <person name="Mueller S."/>
            <person name="Dessi D."/>
            <person name="Fiori P.L."/>
            <person name="Ren Q."/>
            <person name="Paulsen I."/>
            <person name="Zhang H."/>
            <person name="Bastida-Corcuera F.D."/>
            <person name="Simoes-Barbosa A."/>
            <person name="Brown M.T."/>
            <person name="Hayes R.D."/>
            <person name="Mukherjee M."/>
            <person name="Okumura C.Y."/>
            <person name="Schneider R."/>
            <person name="Smith A.J."/>
            <person name="Vanacova S."/>
            <person name="Villalvazo M."/>
            <person name="Haas B.J."/>
            <person name="Pertea M."/>
            <person name="Feldblyum T.V."/>
            <person name="Utterback T.R."/>
            <person name="Shu C.L."/>
            <person name="Osoegawa K."/>
            <person name="de Jong P.J."/>
            <person name="Hrdy I."/>
            <person name="Horvathova L."/>
            <person name="Zubacova Z."/>
            <person name="Dolezal P."/>
            <person name="Malik S.B."/>
            <person name="Logsdon J.M. Jr."/>
            <person name="Henze K."/>
            <person name="Gupta A."/>
            <person name="Wang C.C."/>
            <person name="Dunne R.L."/>
            <person name="Upcroft J.A."/>
            <person name="Upcroft P."/>
            <person name="White O."/>
            <person name="Salzberg S.L."/>
            <person name="Tang P."/>
            <person name="Chiu C.-H."/>
            <person name="Lee Y.-S."/>
            <person name="Embley T.M."/>
            <person name="Coombs G.H."/>
            <person name="Mottram J.C."/>
            <person name="Tachezy J."/>
            <person name="Fraser-Liggett C.M."/>
            <person name="Johnson P.J."/>
        </authorList>
    </citation>
    <scope>NUCLEOTIDE SEQUENCE [LARGE SCALE GENOMIC DNA]</scope>
    <source>
        <strain evidence="1">G3</strain>
    </source>
</reference>
<name>A2G2J7_TRIV3</name>
<dbReference type="RefSeq" id="XP_001301551.1">
    <property type="nucleotide sequence ID" value="XM_001301550.1"/>
</dbReference>
<organism evidence="1 2">
    <name type="scientific">Trichomonas vaginalis (strain ATCC PRA-98 / G3)</name>
    <dbReference type="NCBI Taxonomy" id="412133"/>
    <lineage>
        <taxon>Eukaryota</taxon>
        <taxon>Metamonada</taxon>
        <taxon>Parabasalia</taxon>
        <taxon>Trichomonadida</taxon>
        <taxon>Trichomonadidae</taxon>
        <taxon>Trichomonas</taxon>
    </lineage>
</organism>
<reference evidence="1" key="1">
    <citation type="submission" date="2006-10" db="EMBL/GenBank/DDBJ databases">
        <authorList>
            <person name="Amadeo P."/>
            <person name="Zhao Q."/>
            <person name="Wortman J."/>
            <person name="Fraser-Liggett C."/>
            <person name="Carlton J."/>
        </authorList>
    </citation>
    <scope>NUCLEOTIDE SEQUENCE</scope>
    <source>
        <strain evidence="1">G3</strain>
    </source>
</reference>
<evidence type="ECO:0000313" key="1">
    <source>
        <dbReference type="EMBL" id="EAX88621.1"/>
    </source>
</evidence>
<gene>
    <name evidence="1" type="ORF">TVAG_167680</name>
</gene>
<dbReference type="KEGG" id="tva:4746282"/>
<sequence length="68" mass="7760">MSGRMIGMAFTEPDGSVTYVKFKETGGIAYIIHNYDTLGELGPRQYPKRAKRRTKEEMAAVLEQYTKK</sequence>
<evidence type="ECO:0000313" key="2">
    <source>
        <dbReference type="Proteomes" id="UP000001542"/>
    </source>
</evidence>
<accession>A2G2J7</accession>
<proteinExistence type="predicted"/>
<dbReference type="InParanoid" id="A2G2J7"/>
<keyword evidence="2" id="KW-1185">Reference proteome</keyword>
<dbReference type="AlphaFoldDB" id="A2G2J7"/>
<dbReference type="Proteomes" id="UP000001542">
    <property type="component" value="Unassembled WGS sequence"/>
</dbReference>
<dbReference type="VEuPathDB" id="TrichDB:TVAGG3_0918890"/>